<dbReference type="InterPro" id="IPR006439">
    <property type="entry name" value="HAD-SF_hydro_IA"/>
</dbReference>
<dbReference type="Pfam" id="PF13419">
    <property type="entry name" value="HAD_2"/>
    <property type="match status" value="1"/>
</dbReference>
<dbReference type="FunFam" id="3.40.50.1000:FF:000022">
    <property type="entry name" value="Phosphoglycolate phosphatase"/>
    <property type="match status" value="1"/>
</dbReference>
<keyword evidence="1" id="KW-0378">Hydrolase</keyword>
<organism evidence="1 2">
    <name type="scientific">Acholeplasma hippikon</name>
    <dbReference type="NCBI Taxonomy" id="264636"/>
    <lineage>
        <taxon>Bacteria</taxon>
        <taxon>Bacillati</taxon>
        <taxon>Mycoplasmatota</taxon>
        <taxon>Mollicutes</taxon>
        <taxon>Acholeplasmatales</taxon>
        <taxon>Acholeplasmataceae</taxon>
        <taxon>Acholeplasma</taxon>
    </lineage>
</organism>
<dbReference type="NCBIfam" id="TIGR01549">
    <property type="entry name" value="HAD-SF-IA-v1"/>
    <property type="match status" value="1"/>
</dbReference>
<dbReference type="AlphaFoldDB" id="A0A449BIV4"/>
<sequence length="215" mass="24326">MINTILFDLDGTILDTLMDLTNAVNHTLRKFGYKERTAKQVRSFLGNGAKQLILKSLDGDESQLDEVLSYYMPYYEANSECLTKPYEGIEELLKKLKHNYKLGVVSNKHQKAVEKIIEKYFPNIFDVVIGEQQGVPKKPAPDMLFNALKGLNANIENTIFIGDSEVDIQTGKNAGMDVIAVAWGFRDKDELIDHEPNYLIDEVNDILLLLEGIDK</sequence>
<dbReference type="Proteomes" id="UP000290909">
    <property type="component" value="Chromosome"/>
</dbReference>
<dbReference type="InterPro" id="IPR006549">
    <property type="entry name" value="HAD-SF_hydro_IIIA"/>
</dbReference>
<dbReference type="InterPro" id="IPR023198">
    <property type="entry name" value="PGP-like_dom2"/>
</dbReference>
<dbReference type="Gene3D" id="3.40.50.1000">
    <property type="entry name" value="HAD superfamily/HAD-like"/>
    <property type="match status" value="1"/>
</dbReference>
<name>A0A449BIV4_9MOLU</name>
<dbReference type="SUPFAM" id="SSF56784">
    <property type="entry name" value="HAD-like"/>
    <property type="match status" value="1"/>
</dbReference>
<accession>A0A449BIV4</accession>
<dbReference type="EC" id="3.1.3.18" evidence="1"/>
<keyword evidence="2" id="KW-1185">Reference proteome</keyword>
<gene>
    <name evidence="1" type="primary">gph</name>
    <name evidence="1" type="ORF">NCTC10172_00405</name>
</gene>
<dbReference type="GO" id="GO:0008967">
    <property type="term" value="F:phosphoglycolate phosphatase activity"/>
    <property type="evidence" value="ECO:0007669"/>
    <property type="project" value="UniProtKB-EC"/>
</dbReference>
<dbReference type="SFLD" id="SFLDS00003">
    <property type="entry name" value="Haloacid_Dehalogenase"/>
    <property type="match status" value="1"/>
</dbReference>
<dbReference type="Gene3D" id="1.10.150.240">
    <property type="entry name" value="Putative phosphatase, domain 2"/>
    <property type="match status" value="1"/>
</dbReference>
<dbReference type="GO" id="GO:0005829">
    <property type="term" value="C:cytosol"/>
    <property type="evidence" value="ECO:0007669"/>
    <property type="project" value="TreeGrafter"/>
</dbReference>
<dbReference type="GO" id="GO:0006281">
    <property type="term" value="P:DNA repair"/>
    <property type="evidence" value="ECO:0007669"/>
    <property type="project" value="TreeGrafter"/>
</dbReference>
<evidence type="ECO:0000313" key="2">
    <source>
        <dbReference type="Proteomes" id="UP000290909"/>
    </source>
</evidence>
<reference evidence="1 2" key="1">
    <citation type="submission" date="2019-01" db="EMBL/GenBank/DDBJ databases">
        <authorList>
            <consortium name="Pathogen Informatics"/>
        </authorList>
    </citation>
    <scope>NUCLEOTIDE SEQUENCE [LARGE SCALE GENOMIC DNA]</scope>
    <source>
        <strain evidence="1 2">NCTC10172</strain>
    </source>
</reference>
<dbReference type="STRING" id="1408416.GCA_000702765_01013"/>
<dbReference type="SFLD" id="SFLDG01135">
    <property type="entry name" value="C1.5.6:_HAD__Beta-PGM__Phospha"/>
    <property type="match status" value="1"/>
</dbReference>
<dbReference type="InterPro" id="IPR023214">
    <property type="entry name" value="HAD_sf"/>
</dbReference>
<evidence type="ECO:0000313" key="1">
    <source>
        <dbReference type="EMBL" id="VEU82394.1"/>
    </source>
</evidence>
<dbReference type="PANTHER" id="PTHR43434:SF1">
    <property type="entry name" value="PHOSPHOGLYCOLATE PHOSPHATASE"/>
    <property type="match status" value="1"/>
</dbReference>
<dbReference type="SFLD" id="SFLDG01129">
    <property type="entry name" value="C1.5:_HAD__Beta-PGM__Phosphata"/>
    <property type="match status" value="1"/>
</dbReference>
<dbReference type="PANTHER" id="PTHR43434">
    <property type="entry name" value="PHOSPHOGLYCOLATE PHOSPHATASE"/>
    <property type="match status" value="1"/>
</dbReference>
<dbReference type="InterPro" id="IPR050155">
    <property type="entry name" value="HAD-like_hydrolase_sf"/>
</dbReference>
<dbReference type="NCBIfam" id="TIGR01662">
    <property type="entry name" value="HAD-SF-IIIA"/>
    <property type="match status" value="1"/>
</dbReference>
<proteinExistence type="predicted"/>
<dbReference type="NCBIfam" id="TIGR01509">
    <property type="entry name" value="HAD-SF-IA-v3"/>
    <property type="match status" value="1"/>
</dbReference>
<dbReference type="InterPro" id="IPR036412">
    <property type="entry name" value="HAD-like_sf"/>
</dbReference>
<dbReference type="KEGG" id="ahk:NCTC10172_00405"/>
<dbReference type="EMBL" id="LR215050">
    <property type="protein sequence ID" value="VEU82394.1"/>
    <property type="molecule type" value="Genomic_DNA"/>
</dbReference>
<dbReference type="InterPro" id="IPR041492">
    <property type="entry name" value="HAD_2"/>
</dbReference>
<protein>
    <submittedName>
        <fullName evidence="1">Phosphoglycolate phosphatase</fullName>
        <ecNumber evidence="1">3.1.3.18</ecNumber>
    </submittedName>
</protein>